<sequence length="137" mass="15030">MSTISTKSSFLSLILLQWLLLASFADNLGLNLLGDVTPPVASTVAAAEDLSFDGIAFRGAYLIDSNSFDIRELIVPVVPTLMDPPPPLIASSVWTMSTRAPQSCQIFSSTGIFYDHSRLYESMQFNPVTIEIHIYKT</sequence>
<dbReference type="Proteomes" id="UP001237642">
    <property type="component" value="Unassembled WGS sequence"/>
</dbReference>
<evidence type="ECO:0000256" key="1">
    <source>
        <dbReference type="SAM" id="SignalP"/>
    </source>
</evidence>
<dbReference type="AlphaFoldDB" id="A0AAD8IW09"/>
<name>A0AAD8IW09_9APIA</name>
<keyword evidence="3" id="KW-1185">Reference proteome</keyword>
<evidence type="ECO:0000313" key="3">
    <source>
        <dbReference type="Proteomes" id="UP001237642"/>
    </source>
</evidence>
<organism evidence="2 3">
    <name type="scientific">Heracleum sosnowskyi</name>
    <dbReference type="NCBI Taxonomy" id="360622"/>
    <lineage>
        <taxon>Eukaryota</taxon>
        <taxon>Viridiplantae</taxon>
        <taxon>Streptophyta</taxon>
        <taxon>Embryophyta</taxon>
        <taxon>Tracheophyta</taxon>
        <taxon>Spermatophyta</taxon>
        <taxon>Magnoliopsida</taxon>
        <taxon>eudicotyledons</taxon>
        <taxon>Gunneridae</taxon>
        <taxon>Pentapetalae</taxon>
        <taxon>asterids</taxon>
        <taxon>campanulids</taxon>
        <taxon>Apiales</taxon>
        <taxon>Apiaceae</taxon>
        <taxon>Apioideae</taxon>
        <taxon>apioid superclade</taxon>
        <taxon>Tordylieae</taxon>
        <taxon>Tordyliinae</taxon>
        <taxon>Heracleum</taxon>
    </lineage>
</organism>
<evidence type="ECO:0000313" key="2">
    <source>
        <dbReference type="EMBL" id="KAK1391826.1"/>
    </source>
</evidence>
<feature type="chain" id="PRO_5042162518" evidence="1">
    <location>
        <begin position="26"/>
        <end position="137"/>
    </location>
</feature>
<accession>A0AAD8IW09</accession>
<comment type="caution">
    <text evidence="2">The sequence shown here is derived from an EMBL/GenBank/DDBJ whole genome shotgun (WGS) entry which is preliminary data.</text>
</comment>
<reference evidence="2" key="2">
    <citation type="submission" date="2023-05" db="EMBL/GenBank/DDBJ databases">
        <authorList>
            <person name="Schelkunov M.I."/>
        </authorList>
    </citation>
    <scope>NUCLEOTIDE SEQUENCE</scope>
    <source>
        <strain evidence="2">Hsosn_3</strain>
        <tissue evidence="2">Leaf</tissue>
    </source>
</reference>
<gene>
    <name evidence="2" type="ORF">POM88_010882</name>
</gene>
<proteinExistence type="predicted"/>
<keyword evidence="1" id="KW-0732">Signal</keyword>
<feature type="signal peptide" evidence="1">
    <location>
        <begin position="1"/>
        <end position="25"/>
    </location>
</feature>
<reference evidence="2" key="1">
    <citation type="submission" date="2023-02" db="EMBL/GenBank/DDBJ databases">
        <title>Genome of toxic invasive species Heracleum sosnowskyi carries increased number of genes despite the absence of recent whole-genome duplications.</title>
        <authorList>
            <person name="Schelkunov M."/>
            <person name="Shtratnikova V."/>
            <person name="Makarenko M."/>
            <person name="Klepikova A."/>
            <person name="Omelchenko D."/>
            <person name="Novikova G."/>
            <person name="Obukhova E."/>
            <person name="Bogdanov V."/>
            <person name="Penin A."/>
            <person name="Logacheva M."/>
        </authorList>
    </citation>
    <scope>NUCLEOTIDE SEQUENCE</scope>
    <source>
        <strain evidence="2">Hsosn_3</strain>
        <tissue evidence="2">Leaf</tissue>
    </source>
</reference>
<dbReference type="EMBL" id="JAUIZM010000003">
    <property type="protein sequence ID" value="KAK1391826.1"/>
    <property type="molecule type" value="Genomic_DNA"/>
</dbReference>
<protein>
    <submittedName>
        <fullName evidence="2">Uncharacterized protein</fullName>
    </submittedName>
</protein>